<organism evidence="15 16">
    <name type="scientific">Plectosphaerella cucumerina</name>
    <dbReference type="NCBI Taxonomy" id="40658"/>
    <lineage>
        <taxon>Eukaryota</taxon>
        <taxon>Fungi</taxon>
        <taxon>Dikarya</taxon>
        <taxon>Ascomycota</taxon>
        <taxon>Pezizomycotina</taxon>
        <taxon>Sordariomycetes</taxon>
        <taxon>Hypocreomycetidae</taxon>
        <taxon>Glomerellales</taxon>
        <taxon>Plectosphaerellaceae</taxon>
        <taxon>Plectosphaerella</taxon>
    </lineage>
</organism>
<accession>A0A8K0X577</accession>
<evidence type="ECO:0000259" key="13">
    <source>
        <dbReference type="Pfam" id="PF02225"/>
    </source>
</evidence>
<evidence type="ECO:0000256" key="2">
    <source>
        <dbReference type="ARBA" id="ARBA00022512"/>
    </source>
</evidence>
<keyword evidence="2" id="KW-0134">Cell wall</keyword>
<dbReference type="PANTHER" id="PTHR43806:SF66">
    <property type="entry name" value="SERIN ENDOPEPTIDASE"/>
    <property type="match status" value="1"/>
</dbReference>
<evidence type="ECO:0000313" key="16">
    <source>
        <dbReference type="Proteomes" id="UP000813385"/>
    </source>
</evidence>
<keyword evidence="7 9" id="KW-0720">Serine protease</keyword>
<dbReference type="InterPro" id="IPR000209">
    <property type="entry name" value="Peptidase_S8/S53_dom"/>
</dbReference>
<dbReference type="InterPro" id="IPR050131">
    <property type="entry name" value="Peptidase_S8_subtilisin-like"/>
</dbReference>
<evidence type="ECO:0000259" key="14">
    <source>
        <dbReference type="Pfam" id="PF06280"/>
    </source>
</evidence>
<feature type="domain" description="C5a peptidase/Subtilisin-like protease SBT2-like Fn3-like" evidence="14">
    <location>
        <begin position="608"/>
        <end position="720"/>
    </location>
</feature>
<dbReference type="GO" id="GO:0016020">
    <property type="term" value="C:membrane"/>
    <property type="evidence" value="ECO:0007669"/>
    <property type="project" value="InterPro"/>
</dbReference>
<dbReference type="OrthoDB" id="10256524at2759"/>
<dbReference type="InterPro" id="IPR023828">
    <property type="entry name" value="Peptidase_S8_Ser-AS"/>
</dbReference>
<feature type="active site" description="Charge relay system" evidence="8 9">
    <location>
        <position position="533"/>
    </location>
</feature>
<dbReference type="InterPro" id="IPR015500">
    <property type="entry name" value="Peptidase_S8_subtilisin-rel"/>
</dbReference>
<dbReference type="CDD" id="cd02124">
    <property type="entry name" value="PA_PoS1_like"/>
    <property type="match status" value="1"/>
</dbReference>
<dbReference type="Pfam" id="PF00082">
    <property type="entry name" value="Peptidase_S8"/>
    <property type="match status" value="1"/>
</dbReference>
<sequence>MRTRTALLSLLFGAASVTAAASDAAPSAENAPKVVPGAYIVEFEGSQAEHLDVDSRLDLSFSLFKGCSFQLKNVTDVDVAARRISELPAIKKIWPVRIHERPDDQVIWAGDEKSGASAGLLRKRQTSDEVDTFTPHRMTQVDKLRAENITGQGLRIAVVDSGIDYHHPALGGGCFGPGCLVSYGRDLVGDDYTGSNTPIPDADPRDCDGHGTHVAGIIAAQTNPLGFTGVAPGVTLGAYKVFGCRGGLSEDLLLAAFNEAYEAGSDIITASIAGVSGWSEDAMSVAVGRIVDAGVPCTFGAGNTGSGGLFFASSPANGKKVTGVGSVDSEDTPLILKDGTFTVDNGTIDHFAWEAGYPDYPNVTLPLWAVSSTTNITDDACGPLPDDTPDLSGYIVLVRSGTCGYDFKASNIVAKGAKYILLYSNEDGLRYPYVPDDVGILGAAMVPADQGAEWISLLNAGKEVIVTFVEPGRAANAVTFTANEQTGGFISDFSSWGPTWDLEFSPRFVAPGGSILSTYPLAKGGYAVVGGTSMATPFVAAAYALIAQVRGTKDPSTLERALSGTSKNVRWVLNPAQGPAPAPQQGAGLIQVHDAAYTTTLLSVSSLSFNDTANFEPNQSFTIQNLGDEDVTYEISHNPAVTMYTFEVGSPRPASFPNPIATGTAQLDFSSSKVTVPAGQEVEISLTVTPPAGLDDQLLPIYSGFITISASNGKVLTIPYQGAVGSMYNISEILHEGWVYLSTWTDSMLGQVPANTTFTIPQPLTPAPVSGVDYPATLIELNTGSPLLRCDVIALGQHSLNTTNVLGVDIVGSLFDFPKPYVPRRYFVSAVTGTLEDGSVLPEGSYAFLVRALRIFGDPTKAEDYQGHQMVPFSIKYSS</sequence>
<dbReference type="AlphaFoldDB" id="A0A8K0X577"/>
<dbReference type="PROSITE" id="PS00136">
    <property type="entry name" value="SUBTILASE_ASP"/>
    <property type="match status" value="1"/>
</dbReference>
<dbReference type="Proteomes" id="UP000813385">
    <property type="component" value="Unassembled WGS sequence"/>
</dbReference>
<evidence type="ECO:0000313" key="15">
    <source>
        <dbReference type="EMBL" id="KAH7363193.1"/>
    </source>
</evidence>
<evidence type="ECO:0000256" key="6">
    <source>
        <dbReference type="ARBA" id="ARBA00022801"/>
    </source>
</evidence>
<evidence type="ECO:0000256" key="7">
    <source>
        <dbReference type="ARBA" id="ARBA00022825"/>
    </source>
</evidence>
<dbReference type="Pfam" id="PF02225">
    <property type="entry name" value="PA"/>
    <property type="match status" value="1"/>
</dbReference>
<keyword evidence="6 9" id="KW-0378">Hydrolase</keyword>
<dbReference type="PROSITE" id="PS00137">
    <property type="entry name" value="SUBTILASE_HIS"/>
    <property type="match status" value="1"/>
</dbReference>
<dbReference type="GO" id="GO:0004252">
    <property type="term" value="F:serine-type endopeptidase activity"/>
    <property type="evidence" value="ECO:0007669"/>
    <property type="project" value="UniProtKB-UniRule"/>
</dbReference>
<feature type="chain" id="PRO_5035455883" evidence="11">
    <location>
        <begin position="20"/>
        <end position="879"/>
    </location>
</feature>
<keyword evidence="5 11" id="KW-0732">Signal</keyword>
<dbReference type="EMBL" id="JAGPXD010000003">
    <property type="protein sequence ID" value="KAH7363193.1"/>
    <property type="molecule type" value="Genomic_DNA"/>
</dbReference>
<dbReference type="PROSITE" id="PS00138">
    <property type="entry name" value="SUBTILASE_SER"/>
    <property type="match status" value="1"/>
</dbReference>
<evidence type="ECO:0000256" key="3">
    <source>
        <dbReference type="ARBA" id="ARBA00022525"/>
    </source>
</evidence>
<gene>
    <name evidence="15" type="ORF">B0T11DRAFT_318686</name>
</gene>
<evidence type="ECO:0000259" key="12">
    <source>
        <dbReference type="Pfam" id="PF00082"/>
    </source>
</evidence>
<comment type="caution">
    <text evidence="15">The sequence shown here is derived from an EMBL/GenBank/DDBJ whole genome shotgun (WGS) entry which is preliminary data.</text>
</comment>
<feature type="domain" description="PA" evidence="13">
    <location>
        <begin position="364"/>
        <end position="449"/>
    </location>
</feature>
<dbReference type="SUPFAM" id="SSF52743">
    <property type="entry name" value="Subtilisin-like"/>
    <property type="match status" value="1"/>
</dbReference>
<protein>
    <submittedName>
        <fullName evidence="15">Minor extracellular protease vpr</fullName>
    </submittedName>
</protein>
<dbReference type="PRINTS" id="PR00723">
    <property type="entry name" value="SUBTILISIN"/>
</dbReference>
<dbReference type="InterPro" id="IPR003137">
    <property type="entry name" value="PA_domain"/>
</dbReference>
<evidence type="ECO:0000256" key="8">
    <source>
        <dbReference type="PIRSR" id="PIRSR615500-1"/>
    </source>
</evidence>
<dbReference type="InterPro" id="IPR022398">
    <property type="entry name" value="Peptidase_S8_His-AS"/>
</dbReference>
<comment type="similarity">
    <text evidence="1 9 10">Belongs to the peptidase S8 family.</text>
</comment>
<evidence type="ECO:0000256" key="11">
    <source>
        <dbReference type="SAM" id="SignalP"/>
    </source>
</evidence>
<dbReference type="InterPro" id="IPR046450">
    <property type="entry name" value="PA_dom_sf"/>
</dbReference>
<dbReference type="InterPro" id="IPR036852">
    <property type="entry name" value="Peptidase_S8/S53_dom_sf"/>
</dbReference>
<dbReference type="Gene3D" id="2.60.40.1710">
    <property type="entry name" value="Subtilisin-like superfamily"/>
    <property type="match status" value="1"/>
</dbReference>
<dbReference type="SUPFAM" id="SSF52025">
    <property type="entry name" value="PA domain"/>
    <property type="match status" value="1"/>
</dbReference>
<keyword evidence="3" id="KW-0964">Secreted</keyword>
<dbReference type="CDD" id="cd07489">
    <property type="entry name" value="Peptidases_S8_5"/>
    <property type="match status" value="1"/>
</dbReference>
<evidence type="ECO:0000256" key="5">
    <source>
        <dbReference type="ARBA" id="ARBA00022729"/>
    </source>
</evidence>
<evidence type="ECO:0000256" key="1">
    <source>
        <dbReference type="ARBA" id="ARBA00011073"/>
    </source>
</evidence>
<dbReference type="InterPro" id="IPR023827">
    <property type="entry name" value="Peptidase_S8_Asp-AS"/>
</dbReference>
<dbReference type="GO" id="GO:0006508">
    <property type="term" value="P:proteolysis"/>
    <property type="evidence" value="ECO:0007669"/>
    <property type="project" value="UniProtKB-KW"/>
</dbReference>
<reference evidence="15" key="1">
    <citation type="journal article" date="2021" name="Nat. Commun.">
        <title>Genetic determinants of endophytism in the Arabidopsis root mycobiome.</title>
        <authorList>
            <person name="Mesny F."/>
            <person name="Miyauchi S."/>
            <person name="Thiergart T."/>
            <person name="Pickel B."/>
            <person name="Atanasova L."/>
            <person name="Karlsson M."/>
            <person name="Huettel B."/>
            <person name="Barry K.W."/>
            <person name="Haridas S."/>
            <person name="Chen C."/>
            <person name="Bauer D."/>
            <person name="Andreopoulos W."/>
            <person name="Pangilinan J."/>
            <person name="LaButti K."/>
            <person name="Riley R."/>
            <person name="Lipzen A."/>
            <person name="Clum A."/>
            <person name="Drula E."/>
            <person name="Henrissat B."/>
            <person name="Kohler A."/>
            <person name="Grigoriev I.V."/>
            <person name="Martin F.M."/>
            <person name="Hacquard S."/>
        </authorList>
    </citation>
    <scope>NUCLEOTIDE SEQUENCE</scope>
    <source>
        <strain evidence="15">MPI-CAGE-AT-0016</strain>
    </source>
</reference>
<keyword evidence="16" id="KW-1185">Reference proteome</keyword>
<keyword evidence="4 9" id="KW-0645">Protease</keyword>
<dbReference type="PROSITE" id="PS51892">
    <property type="entry name" value="SUBTILASE"/>
    <property type="match status" value="1"/>
</dbReference>
<dbReference type="InterPro" id="IPR034187">
    <property type="entry name" value="Peptidases_S8_5"/>
</dbReference>
<evidence type="ECO:0000256" key="4">
    <source>
        <dbReference type="ARBA" id="ARBA00022670"/>
    </source>
</evidence>
<dbReference type="Gene3D" id="3.40.50.200">
    <property type="entry name" value="Peptidase S8/S53 domain"/>
    <property type="match status" value="2"/>
</dbReference>
<feature type="signal peptide" evidence="11">
    <location>
        <begin position="1"/>
        <end position="19"/>
    </location>
</feature>
<feature type="domain" description="Peptidase S8/S53" evidence="12">
    <location>
        <begin position="151"/>
        <end position="586"/>
    </location>
</feature>
<evidence type="ECO:0000256" key="10">
    <source>
        <dbReference type="RuleBase" id="RU003355"/>
    </source>
</evidence>
<dbReference type="InterPro" id="IPR010435">
    <property type="entry name" value="C5a/SBT2-like_Fn3"/>
</dbReference>
<dbReference type="PANTHER" id="PTHR43806">
    <property type="entry name" value="PEPTIDASE S8"/>
    <property type="match status" value="1"/>
</dbReference>
<name>A0A8K0X577_9PEZI</name>
<evidence type="ECO:0000256" key="9">
    <source>
        <dbReference type="PROSITE-ProRule" id="PRU01240"/>
    </source>
</evidence>
<dbReference type="Pfam" id="PF06280">
    <property type="entry name" value="fn3_5"/>
    <property type="match status" value="1"/>
</dbReference>
<proteinExistence type="inferred from homology"/>
<feature type="active site" description="Charge relay system" evidence="8 9">
    <location>
        <position position="160"/>
    </location>
</feature>
<feature type="active site" description="Charge relay system" evidence="8 9">
    <location>
        <position position="210"/>
    </location>
</feature>